<keyword evidence="2" id="KW-0808">Transferase</keyword>
<dbReference type="InterPro" id="IPR000600">
    <property type="entry name" value="ROK"/>
</dbReference>
<organism evidence="2 3">
    <name type="scientific">Amphibacillus marinus</name>
    <dbReference type="NCBI Taxonomy" id="872970"/>
    <lineage>
        <taxon>Bacteria</taxon>
        <taxon>Bacillati</taxon>
        <taxon>Bacillota</taxon>
        <taxon>Bacilli</taxon>
        <taxon>Bacillales</taxon>
        <taxon>Bacillaceae</taxon>
        <taxon>Amphibacillus</taxon>
    </lineage>
</organism>
<dbReference type="PANTHER" id="PTHR18964">
    <property type="entry name" value="ROK (REPRESSOR, ORF, KINASE) FAMILY"/>
    <property type="match status" value="1"/>
</dbReference>
<evidence type="ECO:0000313" key="2">
    <source>
        <dbReference type="EMBL" id="SEN91424.1"/>
    </source>
</evidence>
<dbReference type="Pfam" id="PF00480">
    <property type="entry name" value="ROK"/>
    <property type="match status" value="1"/>
</dbReference>
<dbReference type="OrthoDB" id="9795247at2"/>
<dbReference type="Gene3D" id="3.30.420.40">
    <property type="match status" value="2"/>
</dbReference>
<dbReference type="GO" id="GO:0016301">
    <property type="term" value="F:kinase activity"/>
    <property type="evidence" value="ECO:0007669"/>
    <property type="project" value="UniProtKB-KW"/>
</dbReference>
<gene>
    <name evidence="2" type="ORF">SAMN04488134_102267</name>
</gene>
<reference evidence="2 3" key="1">
    <citation type="submission" date="2016-10" db="EMBL/GenBank/DDBJ databases">
        <authorList>
            <person name="de Groot N.N."/>
        </authorList>
    </citation>
    <scope>NUCLEOTIDE SEQUENCE [LARGE SCALE GENOMIC DNA]</scope>
    <source>
        <strain evidence="2 3">CGMCC 1.10434</strain>
    </source>
</reference>
<dbReference type="RefSeq" id="WP_091495555.1">
    <property type="nucleotide sequence ID" value="NZ_FODJ01000002.1"/>
</dbReference>
<keyword evidence="3" id="KW-1185">Reference proteome</keyword>
<dbReference type="STRING" id="872970.SAMN04488134_102267"/>
<dbReference type="InterPro" id="IPR043129">
    <property type="entry name" value="ATPase_NBD"/>
</dbReference>
<evidence type="ECO:0000256" key="1">
    <source>
        <dbReference type="ARBA" id="ARBA00006479"/>
    </source>
</evidence>
<dbReference type="SUPFAM" id="SSF53067">
    <property type="entry name" value="Actin-like ATPase domain"/>
    <property type="match status" value="1"/>
</dbReference>
<sequence>MSTPKAITVDLGGTHIRCATVDYQGNISQLQKEKSEIHKGYKYVINKMISMIRKQTAFDEVNLIGIGCPGPLSAKKGVVYAPPNLSDWDQVPLTAIIQKEVNKQVCLENDANVAALGEATFGSGRGYQICQYITISTGVGGGIVINGKLVSGQHNCAGEVGNIIIRDNGSEVKALNKGSFEGEASGRSLMIRANRAGLSVHDAEAVFTLYQEGSPAAMRVVQDYAHDIARGMATIAQVIDPDVFILGGGVMNAFAILEPLILKYYPSYVYPVMGEVQIKQASLEEPGIVGAAFLANN</sequence>
<dbReference type="PANTHER" id="PTHR18964:SF149">
    <property type="entry name" value="BIFUNCTIONAL UDP-N-ACETYLGLUCOSAMINE 2-EPIMERASE_N-ACETYLMANNOSAMINE KINASE"/>
    <property type="match status" value="1"/>
</dbReference>
<name>A0A1H8KEW4_9BACI</name>
<dbReference type="Proteomes" id="UP000199300">
    <property type="component" value="Unassembled WGS sequence"/>
</dbReference>
<proteinExistence type="inferred from homology"/>
<comment type="similarity">
    <text evidence="1">Belongs to the ROK (NagC/XylR) family.</text>
</comment>
<evidence type="ECO:0000313" key="3">
    <source>
        <dbReference type="Proteomes" id="UP000199300"/>
    </source>
</evidence>
<dbReference type="EMBL" id="FODJ01000002">
    <property type="protein sequence ID" value="SEN91424.1"/>
    <property type="molecule type" value="Genomic_DNA"/>
</dbReference>
<dbReference type="AlphaFoldDB" id="A0A1H8KEW4"/>
<protein>
    <submittedName>
        <fullName evidence="2">Glucokinase</fullName>
    </submittedName>
</protein>
<keyword evidence="2" id="KW-0418">Kinase</keyword>
<accession>A0A1H8KEW4</accession>